<dbReference type="Proteomes" id="UP000484164">
    <property type="component" value="Unassembled WGS sequence"/>
</dbReference>
<dbReference type="Gene3D" id="2.170.130.10">
    <property type="entry name" value="TonB-dependent receptor, plug domain"/>
    <property type="match status" value="1"/>
</dbReference>
<evidence type="ECO:0000259" key="15">
    <source>
        <dbReference type="Pfam" id="PF07715"/>
    </source>
</evidence>
<proteinExistence type="inferred from homology"/>
<dbReference type="InterPro" id="IPR012910">
    <property type="entry name" value="Plug_dom"/>
</dbReference>
<name>A0A6L3ZE01_9FLAO</name>
<dbReference type="Pfam" id="PF07715">
    <property type="entry name" value="Plug"/>
    <property type="match status" value="1"/>
</dbReference>
<evidence type="ECO:0000256" key="12">
    <source>
        <dbReference type="PROSITE-ProRule" id="PRU01360"/>
    </source>
</evidence>
<dbReference type="PANTHER" id="PTHR32552:SF68">
    <property type="entry name" value="FERRICHROME OUTER MEMBRANE TRANSPORTER_PHAGE RECEPTOR"/>
    <property type="match status" value="1"/>
</dbReference>
<evidence type="ECO:0000256" key="9">
    <source>
        <dbReference type="ARBA" id="ARBA00023077"/>
    </source>
</evidence>
<feature type="domain" description="TonB-dependent receptor plug" evidence="15">
    <location>
        <begin position="114"/>
        <end position="222"/>
    </location>
</feature>
<evidence type="ECO:0000256" key="7">
    <source>
        <dbReference type="ARBA" id="ARBA00023004"/>
    </source>
</evidence>
<evidence type="ECO:0000256" key="13">
    <source>
        <dbReference type="RuleBase" id="RU003357"/>
    </source>
</evidence>
<accession>A0A6L3ZE01</accession>
<evidence type="ECO:0000256" key="3">
    <source>
        <dbReference type="ARBA" id="ARBA00022452"/>
    </source>
</evidence>
<keyword evidence="17" id="KW-1185">Reference proteome</keyword>
<keyword evidence="7" id="KW-0408">Iron</keyword>
<evidence type="ECO:0000256" key="8">
    <source>
        <dbReference type="ARBA" id="ARBA00023065"/>
    </source>
</evidence>
<evidence type="ECO:0000256" key="10">
    <source>
        <dbReference type="ARBA" id="ARBA00023136"/>
    </source>
</evidence>
<dbReference type="PANTHER" id="PTHR32552">
    <property type="entry name" value="FERRICHROME IRON RECEPTOR-RELATED"/>
    <property type="match status" value="1"/>
</dbReference>
<protein>
    <submittedName>
        <fullName evidence="16">TonB-dependent receptor</fullName>
    </submittedName>
</protein>
<dbReference type="PROSITE" id="PS52016">
    <property type="entry name" value="TONB_DEPENDENT_REC_3"/>
    <property type="match status" value="1"/>
</dbReference>
<keyword evidence="9 13" id="KW-0798">TonB box</keyword>
<dbReference type="Gene3D" id="2.60.40.1120">
    <property type="entry name" value="Carboxypeptidase-like, regulatory domain"/>
    <property type="match status" value="1"/>
</dbReference>
<evidence type="ECO:0000256" key="11">
    <source>
        <dbReference type="ARBA" id="ARBA00023237"/>
    </source>
</evidence>
<keyword evidence="8" id="KW-0406">Ion transport</keyword>
<comment type="similarity">
    <text evidence="12 13">Belongs to the TonB-dependent receptor family.</text>
</comment>
<evidence type="ECO:0000313" key="17">
    <source>
        <dbReference type="Proteomes" id="UP000484164"/>
    </source>
</evidence>
<keyword evidence="5 12" id="KW-0812">Transmembrane</keyword>
<keyword evidence="3 12" id="KW-1134">Transmembrane beta strand</keyword>
<keyword evidence="6" id="KW-0732">Signal</keyword>
<keyword evidence="2 12" id="KW-0813">Transport</keyword>
<dbReference type="InterPro" id="IPR000531">
    <property type="entry name" value="Beta-barrel_TonB"/>
</dbReference>
<evidence type="ECO:0000256" key="5">
    <source>
        <dbReference type="ARBA" id="ARBA00022692"/>
    </source>
</evidence>
<sequence length="786" mass="87770">MHIIMKQFSMLGILFLLSTVVYGQASFRGKVLDDQSGEKITFAVIKSTSERVMTNNLGQFEITVNPGETLTISAIGYEEQSVTTSSNMREIVIRLIPAVEKLGTIEVLALRAGEETPIAKTNLDEKDIESQDFAKDMPYILENTPSVVSTSDGGTGVGYTGLRIRGSDQSRINVTINGVPVNDAESQGVFWVNTPDLASSVSQLQIQRGVGTSTNGGGAFGGSINMETKSLSKEAYGSLNVGGGSFNTQRYTLAFGTGLINGHWTLDARASRIKSDGWVERASSDLKSYYLALGYIQGNTTVKALVFGGRERTYQAWYGTDSANYAVNPRFNYAGAIYDDNGDIVDYYDDQVDNYGQDYYQLHVNHKFNDNWSGGVSGFYTRGKGYYEEYQQGQAFADYGMNPIYTATDTINTTDLTRRLWLDNHYYGAMANLRGEWENLTLTIGAAWNQYDGDHYGTFLWAEYASNRKPGDRFYDNNSIKTAWNVYGKAEYRINNKWGAYLDLQVRGVDYSGAGLEEEQTPISFSDNLTFFNPKAGVTYTVNDHSRLYLSYAMANREPNRKDYLFAPNNENPRPEQLQDIEVGYEGGTELVQWSINGYYMHYTDQLVLTGALDNVGTPIRKNVGTSYRQGIEVSSKWKINEPLTISQNFTFSNNRNVNYIQSIGDTTTQNLGSTPISYSPQIIANITATLHLPLNLDLDIIPRYVSKQYLTNEGDERYVLPEYFITDLRLSGSWSFDGVSRLRAYAMASNVFSEEYASNGYASGGYMGFYPQAPINYMFGIELSF</sequence>
<dbReference type="OrthoDB" id="9761152at2"/>
<dbReference type="AlphaFoldDB" id="A0A6L3ZE01"/>
<dbReference type="Pfam" id="PF00593">
    <property type="entry name" value="TonB_dep_Rec_b-barrel"/>
    <property type="match status" value="1"/>
</dbReference>
<keyword evidence="16" id="KW-0675">Receptor</keyword>
<comment type="caution">
    <text evidence="16">The sequence shown here is derived from an EMBL/GenBank/DDBJ whole genome shotgun (WGS) entry which is preliminary data.</text>
</comment>
<dbReference type="SUPFAM" id="SSF56935">
    <property type="entry name" value="Porins"/>
    <property type="match status" value="1"/>
</dbReference>
<dbReference type="InterPro" id="IPR036942">
    <property type="entry name" value="Beta-barrel_TonB_sf"/>
</dbReference>
<evidence type="ECO:0000313" key="16">
    <source>
        <dbReference type="EMBL" id="KAB2816083.1"/>
    </source>
</evidence>
<evidence type="ECO:0000256" key="2">
    <source>
        <dbReference type="ARBA" id="ARBA00022448"/>
    </source>
</evidence>
<dbReference type="InterPro" id="IPR008969">
    <property type="entry name" value="CarboxyPept-like_regulatory"/>
</dbReference>
<dbReference type="InterPro" id="IPR039426">
    <property type="entry name" value="TonB-dep_rcpt-like"/>
</dbReference>
<comment type="subcellular location">
    <subcellularLocation>
        <location evidence="1 12">Cell outer membrane</location>
        <topology evidence="1 12">Multi-pass membrane protein</topology>
    </subcellularLocation>
</comment>
<evidence type="ECO:0000259" key="14">
    <source>
        <dbReference type="Pfam" id="PF00593"/>
    </source>
</evidence>
<evidence type="ECO:0000256" key="6">
    <source>
        <dbReference type="ARBA" id="ARBA00022729"/>
    </source>
</evidence>
<reference evidence="16 17" key="1">
    <citation type="submission" date="2019-10" db="EMBL/GenBank/DDBJ databases">
        <title>Genome sequence of Phaeocystidibacter marisrubri JCM30614 (type strain).</title>
        <authorList>
            <person name="Bowman J.P."/>
        </authorList>
    </citation>
    <scope>NUCLEOTIDE SEQUENCE [LARGE SCALE GENOMIC DNA]</scope>
    <source>
        <strain evidence="16 17">JCM 30614</strain>
    </source>
</reference>
<dbReference type="Pfam" id="PF13715">
    <property type="entry name" value="CarbopepD_reg_2"/>
    <property type="match status" value="1"/>
</dbReference>
<keyword evidence="10 12" id="KW-0472">Membrane</keyword>
<dbReference type="Gene3D" id="2.40.170.20">
    <property type="entry name" value="TonB-dependent receptor, beta-barrel domain"/>
    <property type="match status" value="1"/>
</dbReference>
<evidence type="ECO:0000256" key="1">
    <source>
        <dbReference type="ARBA" id="ARBA00004571"/>
    </source>
</evidence>
<dbReference type="EMBL" id="WBVQ01000002">
    <property type="protein sequence ID" value="KAB2816083.1"/>
    <property type="molecule type" value="Genomic_DNA"/>
</dbReference>
<dbReference type="SUPFAM" id="SSF49464">
    <property type="entry name" value="Carboxypeptidase regulatory domain-like"/>
    <property type="match status" value="1"/>
</dbReference>
<organism evidence="16 17">
    <name type="scientific">Phaeocystidibacter marisrubri</name>
    <dbReference type="NCBI Taxonomy" id="1577780"/>
    <lineage>
        <taxon>Bacteria</taxon>
        <taxon>Pseudomonadati</taxon>
        <taxon>Bacteroidota</taxon>
        <taxon>Flavobacteriia</taxon>
        <taxon>Flavobacteriales</taxon>
        <taxon>Phaeocystidibacteraceae</taxon>
        <taxon>Phaeocystidibacter</taxon>
    </lineage>
</organism>
<gene>
    <name evidence="16" type="ORF">F8C82_10355</name>
</gene>
<evidence type="ECO:0000256" key="4">
    <source>
        <dbReference type="ARBA" id="ARBA00022496"/>
    </source>
</evidence>
<keyword evidence="4" id="KW-0410">Iron transport</keyword>
<keyword evidence="11 12" id="KW-0998">Cell outer membrane</keyword>
<dbReference type="GO" id="GO:0009279">
    <property type="term" value="C:cell outer membrane"/>
    <property type="evidence" value="ECO:0007669"/>
    <property type="project" value="UniProtKB-SubCell"/>
</dbReference>
<dbReference type="InterPro" id="IPR037066">
    <property type="entry name" value="Plug_dom_sf"/>
</dbReference>
<feature type="domain" description="TonB-dependent receptor-like beta-barrel" evidence="14">
    <location>
        <begin position="314"/>
        <end position="751"/>
    </location>
</feature>
<dbReference type="GO" id="GO:0015344">
    <property type="term" value="F:siderophore uptake transmembrane transporter activity"/>
    <property type="evidence" value="ECO:0007669"/>
    <property type="project" value="TreeGrafter"/>
</dbReference>